<dbReference type="Gene3D" id="3.40.190.10">
    <property type="entry name" value="Periplasmic binding protein-like II"/>
    <property type="match status" value="1"/>
</dbReference>
<dbReference type="SUPFAM" id="SSF53850">
    <property type="entry name" value="Periplasmic binding protein-like II"/>
    <property type="match status" value="1"/>
</dbReference>
<dbReference type="PANTHER" id="PTHR43649">
    <property type="entry name" value="ARABINOSE-BINDING PROTEIN-RELATED"/>
    <property type="match status" value="1"/>
</dbReference>
<dbReference type="Pfam" id="PF13416">
    <property type="entry name" value="SBP_bac_8"/>
    <property type="match status" value="1"/>
</dbReference>
<gene>
    <name evidence="2" type="ORF">GCU60_02590</name>
</gene>
<dbReference type="RefSeq" id="WP_163202046.1">
    <property type="nucleotide sequence ID" value="NZ_JAAGWG010000002.1"/>
</dbReference>
<dbReference type="Proteomes" id="UP000479241">
    <property type="component" value="Unassembled WGS sequence"/>
</dbReference>
<evidence type="ECO:0000256" key="1">
    <source>
        <dbReference type="SAM" id="SignalP"/>
    </source>
</evidence>
<dbReference type="PROSITE" id="PS51257">
    <property type="entry name" value="PROKAR_LIPOPROTEIN"/>
    <property type="match status" value="1"/>
</dbReference>
<proteinExistence type="predicted"/>
<feature type="chain" id="PRO_5027003131" evidence="1">
    <location>
        <begin position="31"/>
        <end position="441"/>
    </location>
</feature>
<dbReference type="InterPro" id="IPR006059">
    <property type="entry name" value="SBP"/>
</dbReference>
<protein>
    <submittedName>
        <fullName evidence="2">Extracellular solute-binding protein</fullName>
    </submittedName>
</protein>
<accession>A0A6L9VZ66</accession>
<evidence type="ECO:0000313" key="3">
    <source>
        <dbReference type="Proteomes" id="UP000479241"/>
    </source>
</evidence>
<evidence type="ECO:0000313" key="2">
    <source>
        <dbReference type="EMBL" id="NEK84654.1"/>
    </source>
</evidence>
<sequence length="441" mass="46602">MSVSGKGRAVSAATLAVVLMTAACGGGADASDEPYDPDAPVTLTLGLFGTFDFDNAGLYEEYMELHPNVTIKQNTVAQSAPYYKSLQTRLAAGSGLDDIQGLEIGFIADVVANHADAFVDFGAEENADELEANFYDWKWGQASSQDGKVVGLGTDAGPEAMCFRRDMLEQAGLPTDRAELGELWSTWDEYLDVARRYQASPTKPANSSFVDSPASIFSASVYQGGTAYNDEDGNPIPEESDGVESAWSYASQAAEEGLTANLSQFGDEWVAAFPNNAFATLACPAWMLGYIKSQMGDEGAGLWDVAPLPGSSESAANWGGAWLGVPADGPNVEAAKDLVEWLTAPEQQVKLFTRTGHFPSSPQAAEDPAVVGHVDDYFSGAPTGEIFGESAAAIKRTPIGPYDTQIQEAFTTALTDVASSRTDPDEAFQDALKASQQAIGG</sequence>
<dbReference type="EMBL" id="JAAGWG010000002">
    <property type="protein sequence ID" value="NEK84654.1"/>
    <property type="molecule type" value="Genomic_DNA"/>
</dbReference>
<keyword evidence="1" id="KW-0732">Signal</keyword>
<name>A0A6L9VZ66_9ACTN</name>
<reference evidence="2 3" key="1">
    <citation type="submission" date="2019-12" db="EMBL/GenBank/DDBJ databases">
        <title>the WGS of Blastococcus saxobsidens 67B17.</title>
        <authorList>
            <person name="Jiang Z."/>
        </authorList>
    </citation>
    <scope>NUCLEOTIDE SEQUENCE [LARGE SCALE GENOMIC DNA]</scope>
    <source>
        <strain evidence="2 3">67B17</strain>
    </source>
</reference>
<dbReference type="PANTHER" id="PTHR43649:SF32">
    <property type="entry name" value="SUGAR BINDING SECRETED PROTEIN"/>
    <property type="match status" value="1"/>
</dbReference>
<dbReference type="AlphaFoldDB" id="A0A6L9VZ66"/>
<feature type="signal peptide" evidence="1">
    <location>
        <begin position="1"/>
        <end position="30"/>
    </location>
</feature>
<dbReference type="InterPro" id="IPR050490">
    <property type="entry name" value="Bact_solute-bd_prot1"/>
</dbReference>
<comment type="caution">
    <text evidence="2">The sequence shown here is derived from an EMBL/GenBank/DDBJ whole genome shotgun (WGS) entry which is preliminary data.</text>
</comment>
<organism evidence="2 3">
    <name type="scientific">Blastococcus saxobsidens</name>
    <dbReference type="NCBI Taxonomy" id="138336"/>
    <lineage>
        <taxon>Bacteria</taxon>
        <taxon>Bacillati</taxon>
        <taxon>Actinomycetota</taxon>
        <taxon>Actinomycetes</taxon>
        <taxon>Geodermatophilales</taxon>
        <taxon>Geodermatophilaceae</taxon>
        <taxon>Blastococcus</taxon>
    </lineage>
</organism>